<organism evidence="1 2">
    <name type="scientific">Bos mutus</name>
    <name type="common">wild yak</name>
    <dbReference type="NCBI Taxonomy" id="72004"/>
    <lineage>
        <taxon>Eukaryota</taxon>
        <taxon>Metazoa</taxon>
        <taxon>Chordata</taxon>
        <taxon>Craniata</taxon>
        <taxon>Vertebrata</taxon>
        <taxon>Euteleostomi</taxon>
        <taxon>Mammalia</taxon>
        <taxon>Eutheria</taxon>
        <taxon>Laurasiatheria</taxon>
        <taxon>Artiodactyla</taxon>
        <taxon>Ruminantia</taxon>
        <taxon>Pecora</taxon>
        <taxon>Bovidae</taxon>
        <taxon>Bovinae</taxon>
        <taxon>Bos</taxon>
    </lineage>
</organism>
<reference evidence="1" key="1">
    <citation type="submission" date="2019-10" db="EMBL/GenBank/DDBJ databases">
        <title>The sequence and de novo assembly of the wild yak genome.</title>
        <authorList>
            <person name="Liu Y."/>
        </authorList>
    </citation>
    <scope>NUCLEOTIDE SEQUENCE [LARGE SCALE GENOMIC DNA]</scope>
    <source>
        <strain evidence="1">WY2019</strain>
    </source>
</reference>
<gene>
    <name evidence="1" type="ORF">E5288_WYG018589</name>
</gene>
<name>A0A6B0SB24_9CETA</name>
<dbReference type="AlphaFoldDB" id="A0A6B0SB24"/>
<accession>A0A6B0SB24</accession>
<comment type="caution">
    <text evidence="1">The sequence shown here is derived from an EMBL/GenBank/DDBJ whole genome shotgun (WGS) entry which is preliminary data.</text>
</comment>
<protein>
    <submittedName>
        <fullName evidence="1">Uncharacterized protein</fullName>
    </submittedName>
</protein>
<dbReference type="EMBL" id="VBQZ03000183">
    <property type="protein sequence ID" value="MXQ97186.1"/>
    <property type="molecule type" value="Genomic_DNA"/>
</dbReference>
<sequence length="79" mass="9195">MEFPNCNHGVKTEATDVDSHVLEWRQKAVDEERAQEYQQGYDTGSYAYKESTWLKILESRAKITSGLGHLFPTRELRFT</sequence>
<proteinExistence type="predicted"/>
<evidence type="ECO:0000313" key="1">
    <source>
        <dbReference type="EMBL" id="MXQ97186.1"/>
    </source>
</evidence>
<keyword evidence="2" id="KW-1185">Reference proteome</keyword>
<evidence type="ECO:0000313" key="2">
    <source>
        <dbReference type="Proteomes" id="UP000322234"/>
    </source>
</evidence>
<dbReference type="Proteomes" id="UP000322234">
    <property type="component" value="Unassembled WGS sequence"/>
</dbReference>